<dbReference type="EMBL" id="CP031699">
    <property type="protein sequence ID" value="QEY24791.1"/>
    <property type="molecule type" value="Genomic_DNA"/>
</dbReference>
<sequence>MSFTIADNLPAHVKERLLALKNGSGDEADREDDFEETAEETGNLPDDTAGMAEPESEYEDATVHEEDVEPDDKTANDINAWKGRLKKEQEEKERYRIAAENGSFAAAKLLEMQEREKQREAELEELRREREAWQKSKMQTPEDDGDVFSETEMEALSLEMGGESARILAEKLKGLRRNVPASDDVAQLRAEIAQAKEAERRRVWFEAMGRDIPEIQGLLTGNQAFVDFLQSETDFSGNSAFDMVRAAGETMDAGKIPMIRALIDKFNQRGEVKEKRVATAKPAGGGTPMRESGGKKRAGKKEWAERERLMRSASPDDFRAFLNKYDWS</sequence>
<evidence type="ECO:0000313" key="3">
    <source>
        <dbReference type="EMBL" id="QEY24791.1"/>
    </source>
</evidence>
<dbReference type="AlphaFoldDB" id="A0A5P3MVK2"/>
<evidence type="ECO:0000313" key="4">
    <source>
        <dbReference type="Proteomes" id="UP000325536"/>
    </source>
</evidence>
<feature type="compositionally biased region" description="Basic and acidic residues" evidence="2">
    <location>
        <begin position="61"/>
        <end position="75"/>
    </location>
</feature>
<name>A0A5P3MVK2_NEIAN</name>
<gene>
    <name evidence="3" type="ORF">D0T90_10195</name>
</gene>
<keyword evidence="1" id="KW-0175">Coiled coil</keyword>
<evidence type="ECO:0008006" key="5">
    <source>
        <dbReference type="Google" id="ProtNLM"/>
    </source>
</evidence>
<dbReference type="Proteomes" id="UP000325536">
    <property type="component" value="Chromosome"/>
</dbReference>
<dbReference type="RefSeq" id="WP_123796321.1">
    <property type="nucleotide sequence ID" value="NZ_CP031699.1"/>
</dbReference>
<feature type="region of interest" description="Disordered" evidence="2">
    <location>
        <begin position="20"/>
        <end position="78"/>
    </location>
</feature>
<dbReference type="KEGG" id="naq:D0T90_10195"/>
<organism evidence="3 4">
    <name type="scientific">Neisseria animalis</name>
    <dbReference type="NCBI Taxonomy" id="492"/>
    <lineage>
        <taxon>Bacteria</taxon>
        <taxon>Pseudomonadati</taxon>
        <taxon>Pseudomonadota</taxon>
        <taxon>Betaproteobacteria</taxon>
        <taxon>Neisseriales</taxon>
        <taxon>Neisseriaceae</taxon>
        <taxon>Neisseria</taxon>
    </lineage>
</organism>
<evidence type="ECO:0000256" key="2">
    <source>
        <dbReference type="SAM" id="MobiDB-lite"/>
    </source>
</evidence>
<protein>
    <recommendedName>
        <fullName evidence="5">Scaffolding protein</fullName>
    </recommendedName>
</protein>
<proteinExistence type="predicted"/>
<feature type="compositionally biased region" description="Acidic residues" evidence="2">
    <location>
        <begin position="26"/>
        <end position="39"/>
    </location>
</feature>
<feature type="coiled-coil region" evidence="1">
    <location>
        <begin position="78"/>
        <end position="136"/>
    </location>
</feature>
<accession>A0A5P3MVK2</accession>
<feature type="region of interest" description="Disordered" evidence="2">
    <location>
        <begin position="273"/>
        <end position="308"/>
    </location>
</feature>
<reference evidence="3 4" key="1">
    <citation type="submission" date="2018-08" db="EMBL/GenBank/DDBJ databases">
        <title>Neisseria animalis ATCC 49930 complete genome.</title>
        <authorList>
            <person name="Veseli I.A."/>
            <person name="Mascarenhas dos Santos A.C."/>
            <person name="Buttler R."/>
            <person name="Pombert J.-F."/>
        </authorList>
    </citation>
    <scope>NUCLEOTIDE SEQUENCE [LARGE SCALE GENOMIC DNA]</scope>
    <source>
        <strain evidence="3 4">ATCC 49930</strain>
    </source>
</reference>
<keyword evidence="4" id="KW-1185">Reference proteome</keyword>
<evidence type="ECO:0000256" key="1">
    <source>
        <dbReference type="SAM" id="Coils"/>
    </source>
</evidence>